<keyword evidence="1" id="KW-0413">Isomerase</keyword>
<dbReference type="NCBIfam" id="TIGR01805">
    <property type="entry name" value="CM_mono_grmpos"/>
    <property type="match status" value="1"/>
</dbReference>
<dbReference type="PANTHER" id="PTHR38041:SF1">
    <property type="entry name" value="CHORISMATE MUTASE"/>
    <property type="match status" value="1"/>
</dbReference>
<dbReference type="STRING" id="796937.HMPREF9630_01116"/>
<evidence type="ECO:0000313" key="3">
    <source>
        <dbReference type="EMBL" id="EHL13226.1"/>
    </source>
</evidence>
<dbReference type="Gene3D" id="1.20.59.10">
    <property type="entry name" value="Chorismate mutase"/>
    <property type="match status" value="1"/>
</dbReference>
<accession>G9X9S9</accession>
<dbReference type="RefSeq" id="WP_009524763.1">
    <property type="nucleotide sequence ID" value="NZ_JBQMYE010000093.1"/>
</dbReference>
<dbReference type="Proteomes" id="UP000003379">
    <property type="component" value="Unassembled WGS sequence"/>
</dbReference>
<dbReference type="EMBL" id="AFZE01000045">
    <property type="protein sequence ID" value="EHL13226.1"/>
    <property type="molecule type" value="Genomic_DNA"/>
</dbReference>
<evidence type="ECO:0000313" key="4">
    <source>
        <dbReference type="EMBL" id="EHL20175.1"/>
    </source>
</evidence>
<proteinExistence type="predicted"/>
<dbReference type="EMBL" id="AFZG01000001">
    <property type="protein sequence ID" value="EHL20175.1"/>
    <property type="molecule type" value="Genomic_DNA"/>
</dbReference>
<evidence type="ECO:0000313" key="5">
    <source>
        <dbReference type="Proteomes" id="UP000003379"/>
    </source>
</evidence>
<dbReference type="PANTHER" id="PTHR38041">
    <property type="entry name" value="CHORISMATE MUTASE"/>
    <property type="match status" value="1"/>
</dbReference>
<dbReference type="InterPro" id="IPR036979">
    <property type="entry name" value="CM_dom_sf"/>
</dbReference>
<protein>
    <recommendedName>
        <fullName evidence="2">Chorismate mutase domain-containing protein</fullName>
    </recommendedName>
</protein>
<dbReference type="AlphaFoldDB" id="G9X2A3"/>
<comment type="caution">
    <text evidence="3">The sequence shown here is derived from an EMBL/GenBank/DDBJ whole genome shotgun (WGS) entry which is preliminary data.</text>
</comment>
<dbReference type="PROSITE" id="PS51168">
    <property type="entry name" value="CHORISMATE_MUT_2"/>
    <property type="match status" value="1"/>
</dbReference>
<dbReference type="Proteomes" id="UP000006437">
    <property type="component" value="Unassembled WGS sequence"/>
</dbReference>
<dbReference type="InterPro" id="IPR036263">
    <property type="entry name" value="Chorismate_II_sf"/>
</dbReference>
<dbReference type="SMART" id="SM00830">
    <property type="entry name" value="CM_2"/>
    <property type="match status" value="1"/>
</dbReference>
<reference evidence="3 6" key="1">
    <citation type="submission" date="2011-08" db="EMBL/GenBank/DDBJ databases">
        <title>The Genome Sequence of Eubacteriaceae bacterium ACC19a.</title>
        <authorList>
            <consortium name="The Broad Institute Genome Sequencing Platform"/>
            <person name="Earl A."/>
            <person name="Ward D."/>
            <person name="Feldgarden M."/>
            <person name="Gevers D."/>
            <person name="Sizova M."/>
            <person name="Hazen A."/>
            <person name="Epstein S."/>
            <person name="Young S.K."/>
            <person name="Zeng Q."/>
            <person name="Gargeya S."/>
            <person name="Fitzgerald M."/>
            <person name="Haas B."/>
            <person name="Abouelleil A."/>
            <person name="Alvarado L."/>
            <person name="Arachchi H.M."/>
            <person name="Berlin A."/>
            <person name="Brown A."/>
            <person name="Chapman S.B."/>
            <person name="Chen Z."/>
            <person name="Dunbar C."/>
            <person name="Freedman E."/>
            <person name="Gearin G."/>
            <person name="Gellesch M."/>
            <person name="Goldberg J."/>
            <person name="Griggs A."/>
            <person name="Gujja S."/>
            <person name="Heiman D."/>
            <person name="Howarth C."/>
            <person name="Larson L."/>
            <person name="Lui A."/>
            <person name="MacDonald P.J.P."/>
            <person name="Montmayeur A."/>
            <person name="Murphy C."/>
            <person name="Neiman D."/>
            <person name="Pearson M."/>
            <person name="Priest M."/>
            <person name="Roberts A."/>
            <person name="Saif S."/>
            <person name="Shea T."/>
            <person name="Shenoy N."/>
            <person name="Sisk P."/>
            <person name="Stolte C."/>
            <person name="Sykes S."/>
            <person name="Wortman J."/>
            <person name="Nusbaum C."/>
            <person name="Birren B."/>
        </authorList>
    </citation>
    <scope>NUCLEOTIDE SEQUENCE [LARGE SCALE GENOMIC DNA]</scope>
    <source>
        <strain evidence="3 6">ACC19a</strain>
    </source>
</reference>
<dbReference type="GO" id="GO:0046417">
    <property type="term" value="P:chorismate metabolic process"/>
    <property type="evidence" value="ECO:0007669"/>
    <property type="project" value="InterPro"/>
</dbReference>
<dbReference type="InterPro" id="IPR002701">
    <property type="entry name" value="CM_II_prokaryot"/>
</dbReference>
<dbReference type="SUPFAM" id="SSF48600">
    <property type="entry name" value="Chorismate mutase II"/>
    <property type="match status" value="1"/>
</dbReference>
<evidence type="ECO:0000313" key="6">
    <source>
        <dbReference type="Proteomes" id="UP000006437"/>
    </source>
</evidence>
<evidence type="ECO:0000256" key="1">
    <source>
        <dbReference type="ARBA" id="ARBA00023235"/>
    </source>
</evidence>
<name>G9X2A3_9FIRM</name>
<dbReference type="GO" id="GO:0009697">
    <property type="term" value="P:salicylic acid biosynthetic process"/>
    <property type="evidence" value="ECO:0007669"/>
    <property type="project" value="TreeGrafter"/>
</dbReference>
<sequence length="85" mass="10201">MDRLINYRDKINEIDLKIVELLEERCELSTLIGNYKRERNLPVQDIKREQVVMSNVNKNIKNPKYKEALEKIFAVIINVSKMFQY</sequence>
<dbReference type="HOGENOM" id="CLU_131518_3_0_9"/>
<gene>
    <name evidence="4" type="ORF">HMPREF9628_00020</name>
    <name evidence="3" type="ORF">HMPREF9629_00526</name>
</gene>
<dbReference type="InterPro" id="IPR051331">
    <property type="entry name" value="Chorismate_mutase-related"/>
</dbReference>
<accession>G9X2A3</accession>
<dbReference type="Pfam" id="PF01817">
    <property type="entry name" value="CM_2"/>
    <property type="match status" value="1"/>
</dbReference>
<dbReference type="GO" id="GO:0004106">
    <property type="term" value="F:chorismate mutase activity"/>
    <property type="evidence" value="ECO:0007669"/>
    <property type="project" value="InterPro"/>
</dbReference>
<dbReference type="BioCyc" id="EBAC796937-HMP:GMGH-527-MONOMER"/>
<reference evidence="4 5" key="2">
    <citation type="submission" date="2011-08" db="EMBL/GenBank/DDBJ databases">
        <title>The Genome Sequence of Eubacteriaceae bacterium CM5.</title>
        <authorList>
            <consortium name="The Broad Institute Genome Sequencing Platform"/>
            <person name="Earl A."/>
            <person name="Ward D."/>
            <person name="Feldgarden M."/>
            <person name="Gevers D."/>
            <person name="Sizova M."/>
            <person name="Hazen A."/>
            <person name="Epstein S."/>
            <person name="Young S.K."/>
            <person name="Zeng Q."/>
            <person name="Gargeya S."/>
            <person name="Fitzgerald M."/>
            <person name="Haas B."/>
            <person name="Abouelleil A."/>
            <person name="Alvarado L."/>
            <person name="Arachchi H.M."/>
            <person name="Berlin A."/>
            <person name="Brown A."/>
            <person name="Chapman S.B."/>
            <person name="Chen Z."/>
            <person name="Dunbar C."/>
            <person name="Freedman E."/>
            <person name="Gearin G."/>
            <person name="Gellesch M."/>
            <person name="Goldberg J."/>
            <person name="Griggs A."/>
            <person name="Gujja S."/>
            <person name="Heiman D."/>
            <person name="Howarth C."/>
            <person name="Larson L."/>
            <person name="Lui A."/>
            <person name="MacDonald P.J.P."/>
            <person name="Montmayeur A."/>
            <person name="Murphy C."/>
            <person name="Neiman D."/>
            <person name="Pearson M."/>
            <person name="Priest M."/>
            <person name="Roberts A."/>
            <person name="Saif S."/>
            <person name="Shea T."/>
            <person name="Shenoy N."/>
            <person name="Sisk P."/>
            <person name="Stolte C."/>
            <person name="Sykes S."/>
            <person name="Wortman J."/>
            <person name="Nusbaum C."/>
            <person name="Birren B."/>
        </authorList>
    </citation>
    <scope>NUCLEOTIDE SEQUENCE [LARGE SCALE GENOMIC DNA]</scope>
    <source>
        <strain evidence="4 5">CM5</strain>
    </source>
</reference>
<feature type="domain" description="Chorismate mutase" evidence="2">
    <location>
        <begin position="1"/>
        <end position="85"/>
    </location>
</feature>
<evidence type="ECO:0000259" key="2">
    <source>
        <dbReference type="PROSITE" id="PS51168"/>
    </source>
</evidence>
<organism evidence="3 6">
    <name type="scientific">Peptoanaerobacter stomatis</name>
    <dbReference type="NCBI Taxonomy" id="796937"/>
    <lineage>
        <taxon>Bacteria</taxon>
        <taxon>Bacillati</taxon>
        <taxon>Bacillota</taxon>
        <taxon>Clostridia</taxon>
        <taxon>Peptostreptococcales</taxon>
        <taxon>Filifactoraceae</taxon>
        <taxon>Peptoanaerobacter</taxon>
    </lineage>
</organism>
<dbReference type="InterPro" id="IPR011279">
    <property type="entry name" value="Chorismate_mutase_GmP"/>
</dbReference>